<comment type="caution">
    <text evidence="2">The sequence shown here is derived from an EMBL/GenBank/DDBJ whole genome shotgun (WGS) entry which is preliminary data.</text>
</comment>
<gene>
    <name evidence="2" type="ORF">AN963_21310</name>
</gene>
<dbReference type="Pfam" id="PF13508">
    <property type="entry name" value="Acetyltransf_7"/>
    <property type="match status" value="1"/>
</dbReference>
<evidence type="ECO:0000313" key="3">
    <source>
        <dbReference type="Proteomes" id="UP000051063"/>
    </source>
</evidence>
<name>A0ABR5N0G7_BRECH</name>
<organism evidence="2 3">
    <name type="scientific">Brevibacillus choshinensis</name>
    <dbReference type="NCBI Taxonomy" id="54911"/>
    <lineage>
        <taxon>Bacteria</taxon>
        <taxon>Bacillati</taxon>
        <taxon>Bacillota</taxon>
        <taxon>Bacilli</taxon>
        <taxon>Bacillales</taxon>
        <taxon>Paenibacillaceae</taxon>
        <taxon>Brevibacillus</taxon>
    </lineage>
</organism>
<dbReference type="Gene3D" id="3.40.630.30">
    <property type="match status" value="1"/>
</dbReference>
<sequence length="179" mass="21617">MQWYERLNDYFPEHEMKDIGQFHALIEDKDVYHKEETEDYLLLYAEFPTFLFIDYLLIHPDTRGKGVGTQVLTQLKKKGKTILLEVEPVDREDEDTVKRANFYLKNGFVKADRIQYRREDHQGETYEMKVYYWSPEKDEPQERILDKMAKACEEIHNFRSHRFYGREVANPDEVLTLKQ</sequence>
<dbReference type="InterPro" id="IPR016181">
    <property type="entry name" value="Acyl_CoA_acyltransferase"/>
</dbReference>
<accession>A0ABR5N0G7</accession>
<dbReference type="Proteomes" id="UP000051063">
    <property type="component" value="Unassembled WGS sequence"/>
</dbReference>
<dbReference type="RefSeq" id="WP_055746566.1">
    <property type="nucleotide sequence ID" value="NZ_LJJB01000013.1"/>
</dbReference>
<dbReference type="EMBL" id="LJJB01000013">
    <property type="protein sequence ID" value="KQL43987.1"/>
    <property type="molecule type" value="Genomic_DNA"/>
</dbReference>
<dbReference type="CDD" id="cd04301">
    <property type="entry name" value="NAT_SF"/>
    <property type="match status" value="1"/>
</dbReference>
<evidence type="ECO:0000313" key="2">
    <source>
        <dbReference type="EMBL" id="KQL43987.1"/>
    </source>
</evidence>
<keyword evidence="3" id="KW-1185">Reference proteome</keyword>
<evidence type="ECO:0000259" key="1">
    <source>
        <dbReference type="PROSITE" id="PS51186"/>
    </source>
</evidence>
<dbReference type="PROSITE" id="PS51186">
    <property type="entry name" value="GNAT"/>
    <property type="match status" value="1"/>
</dbReference>
<reference evidence="2 3" key="1">
    <citation type="submission" date="2015-09" db="EMBL/GenBank/DDBJ databases">
        <title>Genome sequencing project for genomic taxonomy and phylogenomics of Bacillus-like bacteria.</title>
        <authorList>
            <person name="Liu B."/>
            <person name="Wang J."/>
            <person name="Zhu Y."/>
            <person name="Liu G."/>
            <person name="Chen Q."/>
            <person name="Chen Z."/>
            <person name="Lan J."/>
            <person name="Che J."/>
            <person name="Ge C."/>
            <person name="Shi H."/>
            <person name="Pan Z."/>
            <person name="Liu X."/>
        </authorList>
    </citation>
    <scope>NUCLEOTIDE SEQUENCE [LARGE SCALE GENOMIC DNA]</scope>
    <source>
        <strain evidence="2 3">DSM 8552</strain>
    </source>
</reference>
<dbReference type="SUPFAM" id="SSF55729">
    <property type="entry name" value="Acyl-CoA N-acyltransferases (Nat)"/>
    <property type="match status" value="1"/>
</dbReference>
<dbReference type="InterPro" id="IPR000182">
    <property type="entry name" value="GNAT_dom"/>
</dbReference>
<feature type="domain" description="N-acetyltransferase" evidence="1">
    <location>
        <begin position="1"/>
        <end position="133"/>
    </location>
</feature>
<proteinExistence type="predicted"/>
<protein>
    <submittedName>
        <fullName evidence="2">Acetyltransferase</fullName>
    </submittedName>
</protein>